<dbReference type="EMBL" id="UGEM01000002">
    <property type="protein sequence ID" value="STL18989.1"/>
    <property type="molecule type" value="Genomic_DNA"/>
</dbReference>
<gene>
    <name evidence="2" type="ORF">BTQ06_21740</name>
    <name evidence="3" type="ORF">NCTC9075_00064</name>
</gene>
<evidence type="ECO:0000313" key="5">
    <source>
        <dbReference type="Proteomes" id="UP000254181"/>
    </source>
</evidence>
<reference evidence="2 4" key="1">
    <citation type="submission" date="2016-12" db="EMBL/GenBank/DDBJ databases">
        <title>Real-Time Genomic Investigation Underlying the Public Health Response to a Shiga Toxin-Producing Escherichia Coli O26:H11 Outbreak in a Nursery.</title>
        <authorList>
            <person name="Ferdous M."/>
            <person name="Moran-Gilad J."/>
            <person name="Rossen J.W."/>
            <person name="Gdalevich M."/>
        </authorList>
    </citation>
    <scope>NUCLEOTIDE SEQUENCE [LARGE SCALE GENOMIC DNA]</scope>
    <source>
        <strain evidence="2 4">STEC 514-2</strain>
    </source>
</reference>
<accession>A0A2A2C5B0</accession>
<proteinExistence type="predicted"/>
<dbReference type="Proteomes" id="UP000218543">
    <property type="component" value="Unassembled WGS sequence"/>
</dbReference>
<evidence type="ECO:0000313" key="3">
    <source>
        <dbReference type="EMBL" id="STL18989.1"/>
    </source>
</evidence>
<organism evidence="2 4">
    <name type="scientific">Escherichia coli</name>
    <dbReference type="NCBI Taxonomy" id="562"/>
    <lineage>
        <taxon>Bacteria</taxon>
        <taxon>Pseudomonadati</taxon>
        <taxon>Pseudomonadota</taxon>
        <taxon>Gammaproteobacteria</taxon>
        <taxon>Enterobacterales</taxon>
        <taxon>Enterobacteriaceae</taxon>
        <taxon>Escherichia</taxon>
    </lineage>
</organism>
<reference evidence="3 5" key="2">
    <citation type="submission" date="2018-06" db="EMBL/GenBank/DDBJ databases">
        <authorList>
            <consortium name="Pathogen Informatics"/>
            <person name="Doyle S."/>
        </authorList>
    </citation>
    <scope>NUCLEOTIDE SEQUENCE [LARGE SCALE GENOMIC DNA]</scope>
    <source>
        <strain evidence="3 5">NCTC9075</strain>
    </source>
</reference>
<evidence type="ECO:0000313" key="2">
    <source>
        <dbReference type="EMBL" id="PAU18131.1"/>
    </source>
</evidence>
<dbReference type="RefSeq" id="WP_074561951.1">
    <property type="nucleotide sequence ID" value="NZ_BFKT01000154.1"/>
</dbReference>
<feature type="region of interest" description="Disordered" evidence="1">
    <location>
        <begin position="88"/>
        <end position="113"/>
    </location>
</feature>
<feature type="compositionally biased region" description="Acidic residues" evidence="1">
    <location>
        <begin position="94"/>
        <end position="113"/>
    </location>
</feature>
<sequence>MNKSLNARCIRRWEVKFKPVCDSKVSPHMRKSFLRGMRELGLITAENMVESMAEKNAKFDYDGKDTGWSPEFSNWYEAHREKYRKEARDHLDEEATNDEIDKEIETELESWND</sequence>
<protein>
    <submittedName>
        <fullName evidence="2">Uncharacterized protein</fullName>
    </submittedName>
</protein>
<dbReference type="AlphaFoldDB" id="A0A2A2C5B0"/>
<evidence type="ECO:0000313" key="4">
    <source>
        <dbReference type="Proteomes" id="UP000218543"/>
    </source>
</evidence>
<name>A0A2A2C5B0_ECOLX</name>
<dbReference type="Proteomes" id="UP000254181">
    <property type="component" value="Unassembled WGS sequence"/>
</dbReference>
<evidence type="ECO:0000256" key="1">
    <source>
        <dbReference type="SAM" id="MobiDB-lite"/>
    </source>
</evidence>
<dbReference type="EMBL" id="MRVZ01000085">
    <property type="protein sequence ID" value="PAU18131.1"/>
    <property type="molecule type" value="Genomic_DNA"/>
</dbReference>